<evidence type="ECO:0000256" key="2">
    <source>
        <dbReference type="ARBA" id="ARBA00012118"/>
    </source>
</evidence>
<evidence type="ECO:0000256" key="7">
    <source>
        <dbReference type="ARBA" id="ARBA00022840"/>
    </source>
</evidence>
<dbReference type="GO" id="GO:0071897">
    <property type="term" value="P:DNA biosynthetic process"/>
    <property type="evidence" value="ECO:0007669"/>
    <property type="project" value="UniProtKB-KW"/>
</dbReference>
<evidence type="ECO:0000256" key="11">
    <source>
        <dbReference type="RuleBase" id="RU000544"/>
    </source>
</evidence>
<dbReference type="PATRIC" id="fig|1618581.3.peg.335"/>
<evidence type="ECO:0000256" key="3">
    <source>
        <dbReference type="ARBA" id="ARBA00022634"/>
    </source>
</evidence>
<dbReference type="PIRSF" id="PIRSF035805">
    <property type="entry name" value="TK_cell"/>
    <property type="match status" value="1"/>
</dbReference>
<dbReference type="HAMAP" id="MF_00124">
    <property type="entry name" value="Thymidine_kinase"/>
    <property type="match status" value="1"/>
</dbReference>
<dbReference type="Proteomes" id="UP000034329">
    <property type="component" value="Unassembled WGS sequence"/>
</dbReference>
<dbReference type="NCBIfam" id="NF003296">
    <property type="entry name" value="PRK04296.1-1"/>
    <property type="match status" value="1"/>
</dbReference>
<dbReference type="SUPFAM" id="SSF57716">
    <property type="entry name" value="Glucocorticoid receptor-like (DNA-binding domain)"/>
    <property type="match status" value="1"/>
</dbReference>
<dbReference type="PANTHER" id="PTHR11441">
    <property type="entry name" value="THYMIDINE KINASE"/>
    <property type="match status" value="1"/>
</dbReference>
<dbReference type="EMBL" id="LCLA01000019">
    <property type="protein sequence ID" value="KKU10137.1"/>
    <property type="molecule type" value="Genomic_DNA"/>
</dbReference>
<dbReference type="GO" id="GO:0004797">
    <property type="term" value="F:thymidine kinase activity"/>
    <property type="evidence" value="ECO:0007669"/>
    <property type="project" value="UniProtKB-UniRule"/>
</dbReference>
<organism evidence="13 14">
    <name type="scientific">Candidatus Woesebacteria bacterium GW2011_GWB1_45_5</name>
    <dbReference type="NCBI Taxonomy" id="1618581"/>
    <lineage>
        <taxon>Bacteria</taxon>
        <taxon>Candidatus Woeseibacteriota</taxon>
    </lineage>
</organism>
<feature type="binding site" evidence="8">
    <location>
        <position position="195"/>
    </location>
    <ligand>
        <name>Zn(2+)</name>
        <dbReference type="ChEBI" id="CHEBI:29105"/>
    </ligand>
</feature>
<dbReference type="Gene3D" id="3.40.50.300">
    <property type="entry name" value="P-loop containing nucleotide triphosphate hydrolases"/>
    <property type="match status" value="1"/>
</dbReference>
<feature type="binding site" evidence="8">
    <location>
        <position position="150"/>
    </location>
    <ligand>
        <name>Zn(2+)</name>
        <dbReference type="ChEBI" id="CHEBI:29105"/>
    </ligand>
</feature>
<reference evidence="13 14" key="1">
    <citation type="journal article" date="2015" name="Nature">
        <title>rRNA introns, odd ribosomes, and small enigmatic genomes across a large radiation of phyla.</title>
        <authorList>
            <person name="Brown C.T."/>
            <person name="Hug L.A."/>
            <person name="Thomas B.C."/>
            <person name="Sharon I."/>
            <person name="Castelle C.J."/>
            <person name="Singh A."/>
            <person name="Wilkins M.J."/>
            <person name="Williams K.H."/>
            <person name="Banfield J.F."/>
        </authorList>
    </citation>
    <scope>NUCLEOTIDE SEQUENCE [LARGE SCALE GENOMIC DNA]</scope>
</reference>
<keyword evidence="3 8" id="KW-0237">DNA synthesis</keyword>
<dbReference type="InterPro" id="IPR027417">
    <property type="entry name" value="P-loop_NTPase"/>
</dbReference>
<evidence type="ECO:0000256" key="12">
    <source>
        <dbReference type="RuleBase" id="RU004165"/>
    </source>
</evidence>
<dbReference type="Pfam" id="PF00265">
    <property type="entry name" value="TK"/>
    <property type="match status" value="1"/>
</dbReference>
<feature type="binding site" evidence="8">
    <location>
        <begin position="20"/>
        <end position="27"/>
    </location>
    <ligand>
        <name>ATP</name>
        <dbReference type="ChEBI" id="CHEBI:30616"/>
    </ligand>
</feature>
<feature type="binding site" evidence="10">
    <location>
        <begin position="180"/>
        <end position="183"/>
    </location>
    <ligand>
        <name>substrate</name>
    </ligand>
</feature>
<comment type="similarity">
    <text evidence="1 8 12">Belongs to the thymidine kinase family.</text>
</comment>
<comment type="caution">
    <text evidence="13">The sequence shown here is derived from an EMBL/GenBank/DDBJ whole genome shotgun (WGS) entry which is preliminary data.</text>
</comment>
<dbReference type="InterPro" id="IPR001267">
    <property type="entry name" value="Thymidine_kinase"/>
</dbReference>
<dbReference type="GO" id="GO:0008270">
    <property type="term" value="F:zinc ion binding"/>
    <property type="evidence" value="ECO:0007669"/>
    <property type="project" value="UniProtKB-UniRule"/>
</dbReference>
<feature type="binding site" evidence="8">
    <location>
        <position position="192"/>
    </location>
    <ligand>
        <name>Zn(2+)</name>
        <dbReference type="ChEBI" id="CHEBI:29105"/>
    </ligand>
</feature>
<gene>
    <name evidence="8" type="primary">tdk</name>
    <name evidence="13" type="ORF">UX13_C0019G0005</name>
</gene>
<dbReference type="SUPFAM" id="SSF52540">
    <property type="entry name" value="P-loop containing nucleoside triphosphate hydrolases"/>
    <property type="match status" value="1"/>
</dbReference>
<feature type="active site" description="Proton acceptor" evidence="8 9">
    <location>
        <position position="94"/>
    </location>
</feature>
<keyword evidence="5 8" id="KW-0547">Nucleotide-binding</keyword>
<dbReference type="Gene3D" id="3.30.60.20">
    <property type="match status" value="1"/>
</dbReference>
<dbReference type="GO" id="GO:0005829">
    <property type="term" value="C:cytosol"/>
    <property type="evidence" value="ECO:0007669"/>
    <property type="project" value="TreeGrafter"/>
</dbReference>
<feature type="binding site" evidence="10">
    <location>
        <position position="188"/>
    </location>
    <ligand>
        <name>substrate</name>
    </ligand>
</feature>
<keyword evidence="8" id="KW-0479">Metal-binding</keyword>
<evidence type="ECO:0000256" key="1">
    <source>
        <dbReference type="ARBA" id="ARBA00007587"/>
    </source>
</evidence>
<comment type="subunit">
    <text evidence="8">Homotetramer.</text>
</comment>
<sequence length="209" mass="23361">MLERFAERKKVHSQLEIIAGSMFSGKTDELIRRLVREEIAKLNVQVFKPSIDTRGNMYKITSHSKAEHNATPVEDSRSIIALVRPDTQVVGIDEAQFFDSEIVNVCEELVSMGKRVIVAGLPADFRGEPFGSMPQLMAKAEEVDKVHAVCMTCGEEADFTQRIKIIDGERMPVDYNDPLILVGAGLDYEARCRRHHEVPGKPASKLHDG</sequence>
<dbReference type="PANTHER" id="PTHR11441:SF0">
    <property type="entry name" value="THYMIDINE KINASE, CYTOSOLIC"/>
    <property type="match status" value="1"/>
</dbReference>
<dbReference type="AlphaFoldDB" id="A0A0G1MPX5"/>
<feature type="binding site" evidence="8">
    <location>
        <begin position="93"/>
        <end position="96"/>
    </location>
    <ligand>
        <name>ATP</name>
        <dbReference type="ChEBI" id="CHEBI:30616"/>
    </ligand>
</feature>
<evidence type="ECO:0000256" key="6">
    <source>
        <dbReference type="ARBA" id="ARBA00022777"/>
    </source>
</evidence>
<evidence type="ECO:0000256" key="9">
    <source>
        <dbReference type="PIRSR" id="PIRSR035805-1"/>
    </source>
</evidence>
<evidence type="ECO:0000256" key="4">
    <source>
        <dbReference type="ARBA" id="ARBA00022679"/>
    </source>
</evidence>
<dbReference type="EC" id="2.7.1.21" evidence="2 8"/>
<evidence type="ECO:0000313" key="14">
    <source>
        <dbReference type="Proteomes" id="UP000034329"/>
    </source>
</evidence>
<feature type="binding site" evidence="8">
    <location>
        <position position="153"/>
    </location>
    <ligand>
        <name>Zn(2+)</name>
        <dbReference type="ChEBI" id="CHEBI:29105"/>
    </ligand>
</feature>
<comment type="subcellular location">
    <subcellularLocation>
        <location evidence="8">Cytoplasm</location>
    </subcellularLocation>
</comment>
<dbReference type="GO" id="GO:0046104">
    <property type="term" value="P:thymidine metabolic process"/>
    <property type="evidence" value="ECO:0007669"/>
    <property type="project" value="TreeGrafter"/>
</dbReference>
<keyword evidence="6 8" id="KW-0418">Kinase</keyword>
<proteinExistence type="inferred from homology"/>
<evidence type="ECO:0000256" key="10">
    <source>
        <dbReference type="PIRSR" id="PIRSR035805-2"/>
    </source>
</evidence>
<keyword evidence="7 8" id="KW-0067">ATP-binding</keyword>
<evidence type="ECO:0000256" key="5">
    <source>
        <dbReference type="ARBA" id="ARBA00022741"/>
    </source>
</evidence>
<protein>
    <recommendedName>
        <fullName evidence="2 8">Thymidine kinase</fullName>
        <ecNumber evidence="2 8">2.7.1.21</ecNumber>
    </recommendedName>
</protein>
<accession>A0A0G1MPX5</accession>
<name>A0A0G1MPX5_9BACT</name>
<evidence type="ECO:0000313" key="13">
    <source>
        <dbReference type="EMBL" id="KKU10137.1"/>
    </source>
</evidence>
<keyword evidence="8" id="KW-0862">Zinc</keyword>
<comment type="catalytic activity">
    <reaction evidence="8 11">
        <text>thymidine + ATP = dTMP + ADP + H(+)</text>
        <dbReference type="Rhea" id="RHEA:19129"/>
        <dbReference type="ChEBI" id="CHEBI:15378"/>
        <dbReference type="ChEBI" id="CHEBI:17748"/>
        <dbReference type="ChEBI" id="CHEBI:30616"/>
        <dbReference type="ChEBI" id="CHEBI:63528"/>
        <dbReference type="ChEBI" id="CHEBI:456216"/>
        <dbReference type="EC" id="2.7.1.21"/>
    </reaction>
</comment>
<keyword evidence="8" id="KW-0963">Cytoplasm</keyword>
<evidence type="ECO:0000256" key="8">
    <source>
        <dbReference type="HAMAP-Rule" id="MF_00124"/>
    </source>
</evidence>
<dbReference type="GO" id="GO:0005524">
    <property type="term" value="F:ATP binding"/>
    <property type="evidence" value="ECO:0007669"/>
    <property type="project" value="UniProtKB-UniRule"/>
</dbReference>
<keyword evidence="4 8" id="KW-0808">Transferase</keyword>